<name>A0A3B0FA93_PSEPS</name>
<dbReference type="EMBL" id="RBNH01000015">
    <property type="protein sequence ID" value="RKO21854.1"/>
    <property type="molecule type" value="Genomic_DNA"/>
</dbReference>
<gene>
    <name evidence="1" type="ORF">D7Z96_15455</name>
</gene>
<organism evidence="1 2">
    <name type="scientific">Pseudarthrobacter phenanthrenivorans</name>
    <name type="common">Arthrobacter phenanthrenivorans</name>
    <dbReference type="NCBI Taxonomy" id="361575"/>
    <lineage>
        <taxon>Bacteria</taxon>
        <taxon>Bacillati</taxon>
        <taxon>Actinomycetota</taxon>
        <taxon>Actinomycetes</taxon>
        <taxon>Micrococcales</taxon>
        <taxon>Micrococcaceae</taxon>
        <taxon>Pseudarthrobacter</taxon>
    </lineage>
</organism>
<dbReference type="AlphaFoldDB" id="A0A3B0FA93"/>
<dbReference type="RefSeq" id="WP_120693072.1">
    <property type="nucleotide sequence ID" value="NZ_RBNH01000015.1"/>
</dbReference>
<proteinExistence type="predicted"/>
<dbReference type="Proteomes" id="UP000273159">
    <property type="component" value="Unassembled WGS sequence"/>
</dbReference>
<evidence type="ECO:0000313" key="2">
    <source>
        <dbReference type="Proteomes" id="UP000273159"/>
    </source>
</evidence>
<protein>
    <submittedName>
        <fullName evidence="1">Uncharacterized protein</fullName>
    </submittedName>
</protein>
<accession>A0A3B0FA93</accession>
<comment type="caution">
    <text evidence="1">The sequence shown here is derived from an EMBL/GenBank/DDBJ whole genome shotgun (WGS) entry which is preliminary data.</text>
</comment>
<sequence length="238" mass="26439">MNSHDTQWWLERFGVLGRFTQEAMLEALNTAHDEHMNAQAQISAGHRRVYGPVNFSAQDLFYKALGKRPEVSFIQPKRGVRKLPVISGRAVVFWRYANKDGVDILLKKFATSDARIAAFNMAVAAQQEVMALDIDEELQLTGADRAFLEQVEDAASVGDSEVYPVTVVAYSSNVAGLYEILCADAQLNADGTLKLTDIHTLSTARREPAIVAPRTEVKRFDKAPRKQFDLKPKTGNEG</sequence>
<reference evidence="1 2" key="1">
    <citation type="submission" date="2018-10" db="EMBL/GenBank/DDBJ databases">
        <title>Genome-guide identification and characterization of bacteria that degrade polycyclic aromatic hydrocarbons and resist hexavalent chromium simultaneously.</title>
        <authorList>
            <person name="Feng H."/>
        </authorList>
    </citation>
    <scope>NUCLEOTIDE SEQUENCE [LARGE SCALE GENOMIC DNA]</scope>
    <source>
        <strain evidence="1 2">J015</strain>
    </source>
</reference>
<evidence type="ECO:0000313" key="1">
    <source>
        <dbReference type="EMBL" id="RKO21854.1"/>
    </source>
</evidence>
<reference evidence="2" key="2">
    <citation type="submission" date="2018-10" db="EMBL/GenBank/DDBJ databases">
        <authorList>
            <person name="Wang Y."/>
            <person name="Wang J."/>
            <person name="Yang X."/>
            <person name="Wang Z."/>
            <person name="Huang Y."/>
        </authorList>
    </citation>
    <scope>NUCLEOTIDE SEQUENCE [LARGE SCALE GENOMIC DNA]</scope>
    <source>
        <strain evidence="2">J015</strain>
    </source>
</reference>